<organism evidence="1 2">
    <name type="scientific">Trifolium medium</name>
    <dbReference type="NCBI Taxonomy" id="97028"/>
    <lineage>
        <taxon>Eukaryota</taxon>
        <taxon>Viridiplantae</taxon>
        <taxon>Streptophyta</taxon>
        <taxon>Embryophyta</taxon>
        <taxon>Tracheophyta</taxon>
        <taxon>Spermatophyta</taxon>
        <taxon>Magnoliopsida</taxon>
        <taxon>eudicotyledons</taxon>
        <taxon>Gunneridae</taxon>
        <taxon>Pentapetalae</taxon>
        <taxon>rosids</taxon>
        <taxon>fabids</taxon>
        <taxon>Fabales</taxon>
        <taxon>Fabaceae</taxon>
        <taxon>Papilionoideae</taxon>
        <taxon>50 kb inversion clade</taxon>
        <taxon>NPAAA clade</taxon>
        <taxon>Hologalegina</taxon>
        <taxon>IRL clade</taxon>
        <taxon>Trifolieae</taxon>
        <taxon>Trifolium</taxon>
    </lineage>
</organism>
<keyword evidence="2" id="KW-1185">Reference proteome</keyword>
<protein>
    <submittedName>
        <fullName evidence="1">Uncharacterized protein</fullName>
    </submittedName>
</protein>
<name>A0A392SU08_9FABA</name>
<feature type="non-terminal residue" evidence="1">
    <location>
        <position position="1"/>
    </location>
</feature>
<comment type="caution">
    <text evidence="1">The sequence shown here is derived from an EMBL/GenBank/DDBJ whole genome shotgun (WGS) entry which is preliminary data.</text>
</comment>
<dbReference type="EMBL" id="LXQA010446072">
    <property type="protein sequence ID" value="MCI52358.1"/>
    <property type="molecule type" value="Genomic_DNA"/>
</dbReference>
<sequence length="16" mass="1325">GDDGGLHGGGLGGGLS</sequence>
<proteinExistence type="predicted"/>
<accession>A0A392SU08</accession>
<dbReference type="Proteomes" id="UP000265520">
    <property type="component" value="Unassembled WGS sequence"/>
</dbReference>
<evidence type="ECO:0000313" key="2">
    <source>
        <dbReference type="Proteomes" id="UP000265520"/>
    </source>
</evidence>
<evidence type="ECO:0000313" key="1">
    <source>
        <dbReference type="EMBL" id="MCI52358.1"/>
    </source>
</evidence>
<reference evidence="1 2" key="1">
    <citation type="journal article" date="2018" name="Front. Plant Sci.">
        <title>Red Clover (Trifolium pratense) and Zigzag Clover (T. medium) - A Picture of Genomic Similarities and Differences.</title>
        <authorList>
            <person name="Dluhosova J."/>
            <person name="Istvanek J."/>
            <person name="Nedelnik J."/>
            <person name="Repkova J."/>
        </authorList>
    </citation>
    <scope>NUCLEOTIDE SEQUENCE [LARGE SCALE GENOMIC DNA]</scope>
    <source>
        <strain evidence="2">cv. 10/8</strain>
        <tissue evidence="1">Leaf</tissue>
    </source>
</reference>
<dbReference type="AlphaFoldDB" id="A0A392SU08"/>